<evidence type="ECO:0000313" key="2">
    <source>
        <dbReference type="Proteomes" id="UP000192257"/>
    </source>
</evidence>
<dbReference type="Proteomes" id="UP000192257">
    <property type="component" value="Unassembled WGS sequence"/>
</dbReference>
<dbReference type="RefSeq" id="XP_028881637.1">
    <property type="nucleotide sequence ID" value="XM_029027027.1"/>
</dbReference>
<keyword evidence="2" id="KW-1185">Reference proteome</keyword>
<dbReference type="VEuPathDB" id="TriTrypDB:TM35_000211770"/>
<protein>
    <submittedName>
        <fullName evidence="1">Uncharacterized protein</fullName>
    </submittedName>
</protein>
<evidence type="ECO:0000313" key="1">
    <source>
        <dbReference type="EMBL" id="ORC87571.1"/>
    </source>
</evidence>
<proteinExistence type="predicted"/>
<reference evidence="1 2" key="1">
    <citation type="submission" date="2017-03" db="EMBL/GenBank/DDBJ databases">
        <title>An alternative strategy for trypanosome survival in the mammalian bloodstream revealed through genome and transcriptome analysis of the ubiquitous bovine parasite Trypanosoma (Megatrypanum) theileri.</title>
        <authorList>
            <person name="Kelly S."/>
            <person name="Ivens A."/>
            <person name="Mott A."/>
            <person name="O'Neill E."/>
            <person name="Emms D."/>
            <person name="Macleod O."/>
            <person name="Voorheis P."/>
            <person name="Matthews J."/>
            <person name="Matthews K."/>
            <person name="Carrington M."/>
        </authorList>
    </citation>
    <scope>NUCLEOTIDE SEQUENCE [LARGE SCALE GENOMIC DNA]</scope>
    <source>
        <strain evidence="1">Edinburgh</strain>
    </source>
</reference>
<organism evidence="1 2">
    <name type="scientific">Trypanosoma theileri</name>
    <dbReference type="NCBI Taxonomy" id="67003"/>
    <lineage>
        <taxon>Eukaryota</taxon>
        <taxon>Discoba</taxon>
        <taxon>Euglenozoa</taxon>
        <taxon>Kinetoplastea</taxon>
        <taxon>Metakinetoplastina</taxon>
        <taxon>Trypanosomatida</taxon>
        <taxon>Trypanosomatidae</taxon>
        <taxon>Trypanosoma</taxon>
    </lineage>
</organism>
<dbReference type="EMBL" id="NBCO01000021">
    <property type="protein sequence ID" value="ORC87571.1"/>
    <property type="molecule type" value="Genomic_DNA"/>
</dbReference>
<dbReference type="AlphaFoldDB" id="A0A1X0NSJ8"/>
<gene>
    <name evidence="1" type="ORF">TM35_000211770</name>
</gene>
<accession>A0A1X0NSJ8</accession>
<sequence>MRDTIDVATERHSRWQSGLKRFAELTRETDEKGERNSFYHRKRFGPIGKFTVSMNAECHDIFGNNGNGHVCNAIAGDGGAFRDKPGQTIIIALEGLEHFSRARIRRIKQRSAWRGSRRVDGRKSQL</sequence>
<comment type="caution">
    <text evidence="1">The sequence shown here is derived from an EMBL/GenBank/DDBJ whole genome shotgun (WGS) entry which is preliminary data.</text>
</comment>
<dbReference type="GeneID" id="39986807"/>
<name>A0A1X0NSJ8_9TRYP</name>